<dbReference type="GO" id="GO:0003700">
    <property type="term" value="F:DNA-binding transcription factor activity"/>
    <property type="evidence" value="ECO:0000318"/>
    <property type="project" value="GO_Central"/>
</dbReference>
<dbReference type="GO" id="GO:0009736">
    <property type="term" value="P:cytokinin-activated signaling pathway"/>
    <property type="evidence" value="ECO:0000318"/>
    <property type="project" value="GO_Central"/>
</dbReference>
<dbReference type="GO" id="GO:0008270">
    <property type="term" value="F:zinc ion binding"/>
    <property type="evidence" value="ECO:0007669"/>
    <property type="project" value="UniProtKB-KW"/>
</dbReference>
<dbReference type="HOGENOM" id="CLU_1201268_0_0_1"/>
<evidence type="ECO:0000313" key="4">
    <source>
        <dbReference type="EMBL" id="ERN12341.1"/>
    </source>
</evidence>
<keyword evidence="1" id="KW-0479">Metal-binding</keyword>
<dbReference type="PROSITE" id="PS00028">
    <property type="entry name" value="ZINC_FINGER_C2H2_1"/>
    <property type="match status" value="1"/>
</dbReference>
<dbReference type="InterPro" id="IPR013087">
    <property type="entry name" value="Znf_C2H2_type"/>
</dbReference>
<dbReference type="Proteomes" id="UP000017836">
    <property type="component" value="Unassembled WGS sequence"/>
</dbReference>
<evidence type="ECO:0000256" key="1">
    <source>
        <dbReference type="PROSITE-ProRule" id="PRU00042"/>
    </source>
</evidence>
<sequence>MASQKSDNSDSRTVTAPSATTTTTTTTASTGLTTPPSPMLDWLHFNSIPKENEAESSASRNPGNQYPCAYCPRLFSNSQALGGHQNAHKKERMATKKALKSKPNASQCLQNIVPAPPSSTMRYVNPYEQAQMQQWAWAHYAAVAHNFSRSNMSGNERGASASPLMLNAMEVGYNAPGIAPTVSPNDQSRAETVDLTLKLASNVEPIDLTLHL</sequence>
<dbReference type="Gene3D" id="3.30.160.60">
    <property type="entry name" value="Classic Zinc Finger"/>
    <property type="match status" value="1"/>
</dbReference>
<dbReference type="EMBL" id="KI392614">
    <property type="protein sequence ID" value="ERN12341.1"/>
    <property type="molecule type" value="Genomic_DNA"/>
</dbReference>
<feature type="domain" description="C2H2-type" evidence="3">
    <location>
        <begin position="66"/>
        <end position="93"/>
    </location>
</feature>
<feature type="region of interest" description="Disordered" evidence="2">
    <location>
        <begin position="1"/>
        <end position="40"/>
    </location>
</feature>
<dbReference type="OrthoDB" id="1939583at2759"/>
<keyword evidence="1" id="KW-0863">Zinc-finger</keyword>
<dbReference type="eggNOG" id="ENOG502SZPM">
    <property type="taxonomic scope" value="Eukaryota"/>
</dbReference>
<dbReference type="GO" id="GO:0009740">
    <property type="term" value="P:gibberellic acid mediated signaling pathway"/>
    <property type="evidence" value="ECO:0000318"/>
    <property type="project" value="GO_Central"/>
</dbReference>
<evidence type="ECO:0000259" key="3">
    <source>
        <dbReference type="PROSITE" id="PS50157"/>
    </source>
</evidence>
<dbReference type="GO" id="GO:0000976">
    <property type="term" value="F:transcription cis-regulatory region binding"/>
    <property type="evidence" value="ECO:0000318"/>
    <property type="project" value="GO_Central"/>
</dbReference>
<accession>W1PWZ3</accession>
<organism evidence="4 5">
    <name type="scientific">Amborella trichopoda</name>
    <dbReference type="NCBI Taxonomy" id="13333"/>
    <lineage>
        <taxon>Eukaryota</taxon>
        <taxon>Viridiplantae</taxon>
        <taxon>Streptophyta</taxon>
        <taxon>Embryophyta</taxon>
        <taxon>Tracheophyta</taxon>
        <taxon>Spermatophyta</taxon>
        <taxon>Magnoliopsida</taxon>
        <taxon>Amborellales</taxon>
        <taxon>Amborellaceae</taxon>
        <taxon>Amborella</taxon>
    </lineage>
</organism>
<dbReference type="GO" id="GO:0010090">
    <property type="term" value="P:trichome morphogenesis"/>
    <property type="evidence" value="ECO:0007669"/>
    <property type="project" value="InterPro"/>
</dbReference>
<reference evidence="5" key="1">
    <citation type="journal article" date="2013" name="Science">
        <title>The Amborella genome and the evolution of flowering plants.</title>
        <authorList>
            <consortium name="Amborella Genome Project"/>
        </authorList>
    </citation>
    <scope>NUCLEOTIDE SEQUENCE [LARGE SCALE GENOMIC DNA]</scope>
</reference>
<dbReference type="GO" id="GO:0005634">
    <property type="term" value="C:nucleus"/>
    <property type="evidence" value="ECO:0000318"/>
    <property type="project" value="GO_Central"/>
</dbReference>
<dbReference type="Gramene" id="ERN12341">
    <property type="protein sequence ID" value="ERN12341"/>
    <property type="gene ID" value="AMTR_s00025p00077440"/>
</dbReference>
<gene>
    <name evidence="4" type="ORF">AMTR_s00025p00077440</name>
</gene>
<dbReference type="AlphaFoldDB" id="W1PWZ3"/>
<dbReference type="InterPro" id="IPR044299">
    <property type="entry name" value="GIS3/ZFP5/ZFP6"/>
</dbReference>
<name>W1PWZ3_AMBTC</name>
<proteinExistence type="predicted"/>
<protein>
    <recommendedName>
        <fullName evidence="3">C2H2-type domain-containing protein</fullName>
    </recommendedName>
</protein>
<keyword evidence="1" id="KW-0862">Zinc</keyword>
<dbReference type="KEGG" id="atr:18440559"/>
<dbReference type="InterPro" id="IPR036236">
    <property type="entry name" value="Znf_C2H2_sf"/>
</dbReference>
<keyword evidence="5" id="KW-1185">Reference proteome</keyword>
<dbReference type="GO" id="GO:0010026">
    <property type="term" value="P:trichome differentiation"/>
    <property type="evidence" value="ECO:0000318"/>
    <property type="project" value="GO_Central"/>
</dbReference>
<feature type="compositionally biased region" description="Low complexity" evidence="2">
    <location>
        <begin position="13"/>
        <end position="34"/>
    </location>
</feature>
<dbReference type="PANTHER" id="PTHR46353:SF5">
    <property type="entry name" value="ZINC FINGER PROTEIN 5"/>
    <property type="match status" value="1"/>
</dbReference>
<evidence type="ECO:0000313" key="5">
    <source>
        <dbReference type="Proteomes" id="UP000017836"/>
    </source>
</evidence>
<dbReference type="SUPFAM" id="SSF57667">
    <property type="entry name" value="beta-beta-alpha zinc fingers"/>
    <property type="match status" value="1"/>
</dbReference>
<dbReference type="PANTHER" id="PTHR46353">
    <property type="entry name" value="ZINC FINGER PROTEIN 5"/>
    <property type="match status" value="1"/>
</dbReference>
<evidence type="ECO:0000256" key="2">
    <source>
        <dbReference type="SAM" id="MobiDB-lite"/>
    </source>
</evidence>
<dbReference type="PROSITE" id="PS50157">
    <property type="entry name" value="ZINC_FINGER_C2H2_2"/>
    <property type="match status" value="1"/>
</dbReference>